<name>A0A504J9V2_9FLAO</name>
<dbReference type="GO" id="GO:0032784">
    <property type="term" value="P:regulation of DNA-templated transcription elongation"/>
    <property type="evidence" value="ECO:0007669"/>
    <property type="project" value="InterPro"/>
</dbReference>
<dbReference type="RefSeq" id="WP_140592356.1">
    <property type="nucleotide sequence ID" value="NZ_VFWZ01000002.1"/>
</dbReference>
<dbReference type="GO" id="GO:0003677">
    <property type="term" value="F:DNA binding"/>
    <property type="evidence" value="ECO:0007669"/>
    <property type="project" value="InterPro"/>
</dbReference>
<reference evidence="1 2" key="1">
    <citation type="submission" date="2019-06" db="EMBL/GenBank/DDBJ databases">
        <authorList>
            <person name="Meng X."/>
        </authorList>
    </citation>
    <scope>NUCLEOTIDE SEQUENCE [LARGE SCALE GENOMIC DNA]</scope>
    <source>
        <strain evidence="1 2">M625</strain>
    </source>
</reference>
<dbReference type="Gene3D" id="3.10.50.30">
    <property type="entry name" value="Transcription elongation factor, GreA/GreB, C-terminal domain"/>
    <property type="match status" value="1"/>
</dbReference>
<dbReference type="OrthoDB" id="667380at2"/>
<accession>A0A504J9V2</accession>
<dbReference type="AlphaFoldDB" id="A0A504J9V2"/>
<evidence type="ECO:0000313" key="2">
    <source>
        <dbReference type="Proteomes" id="UP000315540"/>
    </source>
</evidence>
<dbReference type="EMBL" id="VFWZ01000002">
    <property type="protein sequence ID" value="TPN87716.1"/>
    <property type="molecule type" value="Genomic_DNA"/>
</dbReference>
<gene>
    <name evidence="1" type="ORF">FHK87_09060</name>
</gene>
<keyword evidence="2" id="KW-1185">Reference proteome</keyword>
<dbReference type="InterPro" id="IPR036953">
    <property type="entry name" value="GreA/GreB_C_sf"/>
</dbReference>
<dbReference type="SUPFAM" id="SSF54534">
    <property type="entry name" value="FKBP-like"/>
    <property type="match status" value="1"/>
</dbReference>
<dbReference type="Proteomes" id="UP000315540">
    <property type="component" value="Unassembled WGS sequence"/>
</dbReference>
<comment type="caution">
    <text evidence="1">The sequence shown here is derived from an EMBL/GenBank/DDBJ whole genome shotgun (WGS) entry which is preliminary data.</text>
</comment>
<protein>
    <submittedName>
        <fullName evidence="1">3-oxoacyl-ACP synthase</fullName>
    </submittedName>
</protein>
<evidence type="ECO:0000313" key="1">
    <source>
        <dbReference type="EMBL" id="TPN87716.1"/>
    </source>
</evidence>
<organism evidence="1 2">
    <name type="scientific">Aquimarina algicola</name>
    <dbReference type="NCBI Taxonomy" id="2589995"/>
    <lineage>
        <taxon>Bacteria</taxon>
        <taxon>Pseudomonadati</taxon>
        <taxon>Bacteroidota</taxon>
        <taxon>Flavobacteriia</taxon>
        <taxon>Flavobacteriales</taxon>
        <taxon>Flavobacteriaceae</taxon>
        <taxon>Aquimarina</taxon>
    </lineage>
</organism>
<proteinExistence type="predicted"/>
<sequence length="153" mass="17255">MHNISDTKHILLKYCKEYVDQRQQKIIDTIADLQQSLTTETKSTAGDKHETGRAMLQLEREKAGVQLAEIQKLQEIVNKIDITISSGNIRLGSLVVTSEGTYFISLPIGIYTLNQESFFIIAVNSPIGRVLLGKKIGDTIRFRDKNIFIKAVY</sequence>